<feature type="domain" description="PRC-barrel" evidence="1">
    <location>
        <begin position="20"/>
        <end position="86"/>
    </location>
</feature>
<name>A0ABN5IVP8_9CAUL</name>
<gene>
    <name evidence="2" type="ORF">B7G68_11685</name>
</gene>
<dbReference type="SUPFAM" id="SSF50346">
    <property type="entry name" value="PRC-barrel domain"/>
    <property type="match status" value="1"/>
</dbReference>
<dbReference type="EMBL" id="CP027850">
    <property type="protein sequence ID" value="AVQ02443.1"/>
    <property type="molecule type" value="Genomic_DNA"/>
</dbReference>
<evidence type="ECO:0000313" key="2">
    <source>
        <dbReference type="EMBL" id="AVQ02443.1"/>
    </source>
</evidence>
<dbReference type="InterPro" id="IPR011033">
    <property type="entry name" value="PRC_barrel-like_sf"/>
</dbReference>
<sequence length="129" mass="14259">MKGLVTSRNREGAMPLTKSKDILDQELIGQGGAKLGHIRETFVDLDTGRIAFVVVEAPGLLGGSGRYHPVPWSIVRYDPMAKTFHADVEKDRFKGSPSYDRAQIGSADYAWDEQSNRYFDAPSDVFVAP</sequence>
<protein>
    <submittedName>
        <fullName evidence="2">PRC-barrel domain containing protein</fullName>
    </submittedName>
</protein>
<accession>A0ABN5IVP8</accession>
<dbReference type="PANTHER" id="PTHR36505">
    <property type="entry name" value="BLR1072 PROTEIN"/>
    <property type="match status" value="1"/>
</dbReference>
<proteinExistence type="predicted"/>
<dbReference type="Gene3D" id="2.30.30.240">
    <property type="entry name" value="PRC-barrel domain"/>
    <property type="match status" value="1"/>
</dbReference>
<dbReference type="Proteomes" id="UP000240527">
    <property type="component" value="Chromosome"/>
</dbReference>
<dbReference type="InterPro" id="IPR027275">
    <property type="entry name" value="PRC-brl_dom"/>
</dbReference>
<organism evidence="2 3">
    <name type="scientific">Caulobacter segnis</name>
    <dbReference type="NCBI Taxonomy" id="88688"/>
    <lineage>
        <taxon>Bacteria</taxon>
        <taxon>Pseudomonadati</taxon>
        <taxon>Pseudomonadota</taxon>
        <taxon>Alphaproteobacteria</taxon>
        <taxon>Caulobacterales</taxon>
        <taxon>Caulobacteraceae</taxon>
        <taxon>Caulobacter</taxon>
    </lineage>
</organism>
<reference evidence="2 3" key="1">
    <citation type="journal article" date="2015" name="Biotechnol. Bioeng.">
        <title>Genome sequence and phenotypic characterization of Caulobacter segnis.</title>
        <authorList>
            <person name="Patel S."/>
            <person name="Fletcher B."/>
            <person name="Scott D.C."/>
            <person name="Ely B."/>
        </authorList>
    </citation>
    <scope>NUCLEOTIDE SEQUENCE [LARGE SCALE GENOMIC DNA]</scope>
    <source>
        <strain evidence="2 3">TK0059</strain>
    </source>
</reference>
<dbReference type="Pfam" id="PF05239">
    <property type="entry name" value="PRC"/>
    <property type="match status" value="1"/>
</dbReference>
<evidence type="ECO:0000259" key="1">
    <source>
        <dbReference type="Pfam" id="PF05239"/>
    </source>
</evidence>
<dbReference type="PANTHER" id="PTHR36505:SF1">
    <property type="entry name" value="BLR1072 PROTEIN"/>
    <property type="match status" value="1"/>
</dbReference>
<evidence type="ECO:0000313" key="3">
    <source>
        <dbReference type="Proteomes" id="UP000240527"/>
    </source>
</evidence>
<keyword evidence="3" id="KW-1185">Reference proteome</keyword>